<dbReference type="Pfam" id="PF00069">
    <property type="entry name" value="Pkinase"/>
    <property type="match status" value="1"/>
</dbReference>
<feature type="domain" description="Protein kinase" evidence="20">
    <location>
        <begin position="307"/>
        <end position="596"/>
    </location>
</feature>
<reference evidence="21 22" key="1">
    <citation type="journal article" date="2021" name="Hortic Res">
        <title>Chromosome-scale assembly of the Dendrobium chrysotoxum genome enhances the understanding of orchid evolution.</title>
        <authorList>
            <person name="Zhang Y."/>
            <person name="Zhang G.Q."/>
            <person name="Zhang D."/>
            <person name="Liu X.D."/>
            <person name="Xu X.Y."/>
            <person name="Sun W.H."/>
            <person name="Yu X."/>
            <person name="Zhu X."/>
            <person name="Wang Z.W."/>
            <person name="Zhao X."/>
            <person name="Zhong W.Y."/>
            <person name="Chen H."/>
            <person name="Yin W.L."/>
            <person name="Huang T."/>
            <person name="Niu S.C."/>
            <person name="Liu Z.J."/>
        </authorList>
    </citation>
    <scope>NUCLEOTIDE SEQUENCE [LARGE SCALE GENOMIC DNA]</scope>
    <source>
        <strain evidence="21">Lindl</strain>
    </source>
</reference>
<dbReference type="PROSITE" id="PS00107">
    <property type="entry name" value="PROTEIN_KINASE_ATP"/>
    <property type="match status" value="1"/>
</dbReference>
<evidence type="ECO:0000256" key="2">
    <source>
        <dbReference type="ARBA" id="ARBA00004479"/>
    </source>
</evidence>
<keyword evidence="22" id="KW-1185">Reference proteome</keyword>
<evidence type="ECO:0000256" key="10">
    <source>
        <dbReference type="ARBA" id="ARBA00022777"/>
    </source>
</evidence>
<evidence type="ECO:0000256" key="15">
    <source>
        <dbReference type="ARBA" id="ARBA00023180"/>
    </source>
</evidence>
<organism evidence="21 22">
    <name type="scientific">Dendrobium chrysotoxum</name>
    <name type="common">Orchid</name>
    <dbReference type="NCBI Taxonomy" id="161865"/>
    <lineage>
        <taxon>Eukaryota</taxon>
        <taxon>Viridiplantae</taxon>
        <taxon>Streptophyta</taxon>
        <taxon>Embryophyta</taxon>
        <taxon>Tracheophyta</taxon>
        <taxon>Spermatophyta</taxon>
        <taxon>Magnoliopsida</taxon>
        <taxon>Liliopsida</taxon>
        <taxon>Asparagales</taxon>
        <taxon>Orchidaceae</taxon>
        <taxon>Epidendroideae</taxon>
        <taxon>Malaxideae</taxon>
        <taxon>Dendrobiinae</taxon>
        <taxon>Dendrobium</taxon>
    </lineage>
</organism>
<evidence type="ECO:0000256" key="4">
    <source>
        <dbReference type="ARBA" id="ARBA00022475"/>
    </source>
</evidence>
<evidence type="ECO:0000256" key="6">
    <source>
        <dbReference type="ARBA" id="ARBA00022679"/>
    </source>
</evidence>
<name>A0AAV7HNX6_DENCH</name>
<feature type="binding site" evidence="18">
    <location>
        <position position="335"/>
    </location>
    <ligand>
        <name>ATP</name>
        <dbReference type="ChEBI" id="CHEBI:30616"/>
    </ligand>
</feature>
<comment type="subcellular location">
    <subcellularLocation>
        <location evidence="1">Cell membrane</location>
        <topology evidence="1">Single-pass membrane protein</topology>
    </subcellularLocation>
    <subcellularLocation>
        <location evidence="2">Membrane</location>
        <topology evidence="2">Single-pass type I membrane protein</topology>
    </subcellularLocation>
</comment>
<dbReference type="PANTHER" id="PTHR47989">
    <property type="entry name" value="OS01G0750732 PROTEIN"/>
    <property type="match status" value="1"/>
</dbReference>
<evidence type="ECO:0000256" key="8">
    <source>
        <dbReference type="ARBA" id="ARBA00022729"/>
    </source>
</evidence>
<evidence type="ECO:0000256" key="14">
    <source>
        <dbReference type="ARBA" id="ARBA00023170"/>
    </source>
</evidence>
<keyword evidence="14" id="KW-0675">Receptor</keyword>
<dbReference type="FunFam" id="1.10.510.10:FF:000287">
    <property type="entry name" value="probable LRR receptor-like serine/threonine-protein kinase RKF3"/>
    <property type="match status" value="1"/>
</dbReference>
<evidence type="ECO:0000256" key="3">
    <source>
        <dbReference type="ARBA" id="ARBA00012513"/>
    </source>
</evidence>
<evidence type="ECO:0000313" key="21">
    <source>
        <dbReference type="EMBL" id="KAH0469474.1"/>
    </source>
</evidence>
<protein>
    <recommendedName>
        <fullName evidence="3">non-specific serine/threonine protein kinase</fullName>
        <ecNumber evidence="3">2.7.11.1</ecNumber>
    </recommendedName>
</protein>
<dbReference type="PROSITE" id="PS00108">
    <property type="entry name" value="PROTEIN_KINASE_ST"/>
    <property type="match status" value="1"/>
</dbReference>
<dbReference type="Proteomes" id="UP000775213">
    <property type="component" value="Unassembled WGS sequence"/>
</dbReference>
<evidence type="ECO:0000256" key="11">
    <source>
        <dbReference type="ARBA" id="ARBA00022840"/>
    </source>
</evidence>
<accession>A0AAV7HNX6</accession>
<gene>
    <name evidence="21" type="ORF">IEQ34_001032</name>
</gene>
<dbReference type="EMBL" id="JAGFBR010000002">
    <property type="protein sequence ID" value="KAH0469474.1"/>
    <property type="molecule type" value="Genomic_DNA"/>
</dbReference>
<dbReference type="AlphaFoldDB" id="A0AAV7HNX6"/>
<dbReference type="SMART" id="SM00220">
    <property type="entry name" value="S_TKc"/>
    <property type="match status" value="1"/>
</dbReference>
<feature type="chain" id="PRO_5043641912" description="non-specific serine/threonine protein kinase" evidence="19">
    <location>
        <begin position="20"/>
        <end position="750"/>
    </location>
</feature>
<evidence type="ECO:0000259" key="20">
    <source>
        <dbReference type="PROSITE" id="PS50011"/>
    </source>
</evidence>
<dbReference type="PROSITE" id="PS50011">
    <property type="entry name" value="PROTEIN_KINASE_DOM"/>
    <property type="match status" value="1"/>
</dbReference>
<keyword evidence="5" id="KW-0723">Serine/threonine-protein kinase</keyword>
<keyword evidence="12" id="KW-1133">Transmembrane helix</keyword>
<dbReference type="InterPro" id="IPR000719">
    <property type="entry name" value="Prot_kinase_dom"/>
</dbReference>
<keyword evidence="10" id="KW-0418">Kinase</keyword>
<dbReference type="Gene3D" id="1.10.510.10">
    <property type="entry name" value="Transferase(Phosphotransferase) domain 1"/>
    <property type="match status" value="1"/>
</dbReference>
<evidence type="ECO:0000256" key="9">
    <source>
        <dbReference type="ARBA" id="ARBA00022741"/>
    </source>
</evidence>
<evidence type="ECO:0000256" key="19">
    <source>
        <dbReference type="SAM" id="SignalP"/>
    </source>
</evidence>
<keyword evidence="15" id="KW-0325">Glycoprotein</keyword>
<dbReference type="Gene3D" id="3.30.200.20">
    <property type="entry name" value="Phosphorylase Kinase, domain 1"/>
    <property type="match status" value="1"/>
</dbReference>
<evidence type="ECO:0000256" key="18">
    <source>
        <dbReference type="PROSITE-ProRule" id="PRU10141"/>
    </source>
</evidence>
<dbReference type="GO" id="GO:0005524">
    <property type="term" value="F:ATP binding"/>
    <property type="evidence" value="ECO:0007669"/>
    <property type="project" value="UniProtKB-UniRule"/>
</dbReference>
<dbReference type="PANTHER" id="PTHR47989:SF62">
    <property type="entry name" value="OS05G0423500 PROTEIN"/>
    <property type="match status" value="1"/>
</dbReference>
<dbReference type="InterPro" id="IPR011009">
    <property type="entry name" value="Kinase-like_dom_sf"/>
</dbReference>
<keyword evidence="8 19" id="KW-0732">Signal</keyword>
<feature type="signal peptide" evidence="19">
    <location>
        <begin position="1"/>
        <end position="19"/>
    </location>
</feature>
<keyword evidence="4" id="KW-1003">Cell membrane</keyword>
<dbReference type="GO" id="GO:0004674">
    <property type="term" value="F:protein serine/threonine kinase activity"/>
    <property type="evidence" value="ECO:0007669"/>
    <property type="project" value="UniProtKB-KW"/>
</dbReference>
<dbReference type="Pfam" id="PF19160">
    <property type="entry name" value="SPARK"/>
    <property type="match status" value="1"/>
</dbReference>
<evidence type="ECO:0000256" key="12">
    <source>
        <dbReference type="ARBA" id="ARBA00022989"/>
    </source>
</evidence>
<dbReference type="FunFam" id="3.30.200.20:FF:000542">
    <property type="entry name" value="Receptor-like serine/threonine-protein kinase At4g25390"/>
    <property type="match status" value="1"/>
</dbReference>
<evidence type="ECO:0000313" key="22">
    <source>
        <dbReference type="Proteomes" id="UP000775213"/>
    </source>
</evidence>
<dbReference type="CDD" id="cd14066">
    <property type="entry name" value="STKc_IRAK"/>
    <property type="match status" value="1"/>
</dbReference>
<dbReference type="GO" id="GO:0005886">
    <property type="term" value="C:plasma membrane"/>
    <property type="evidence" value="ECO:0007669"/>
    <property type="project" value="UniProtKB-SubCell"/>
</dbReference>
<dbReference type="SUPFAM" id="SSF56112">
    <property type="entry name" value="Protein kinase-like (PK-like)"/>
    <property type="match status" value="1"/>
</dbReference>
<dbReference type="InterPro" id="IPR017441">
    <property type="entry name" value="Protein_kinase_ATP_BS"/>
</dbReference>
<comment type="catalytic activity">
    <reaction evidence="16">
        <text>L-threonyl-[protein] + ATP = O-phospho-L-threonyl-[protein] + ADP + H(+)</text>
        <dbReference type="Rhea" id="RHEA:46608"/>
        <dbReference type="Rhea" id="RHEA-COMP:11060"/>
        <dbReference type="Rhea" id="RHEA-COMP:11605"/>
        <dbReference type="ChEBI" id="CHEBI:15378"/>
        <dbReference type="ChEBI" id="CHEBI:30013"/>
        <dbReference type="ChEBI" id="CHEBI:30616"/>
        <dbReference type="ChEBI" id="CHEBI:61977"/>
        <dbReference type="ChEBI" id="CHEBI:456216"/>
        <dbReference type="EC" id="2.7.11.1"/>
    </reaction>
</comment>
<dbReference type="InterPro" id="IPR008271">
    <property type="entry name" value="Ser/Thr_kinase_AS"/>
</dbReference>
<evidence type="ECO:0000256" key="1">
    <source>
        <dbReference type="ARBA" id="ARBA00004162"/>
    </source>
</evidence>
<evidence type="ECO:0000256" key="5">
    <source>
        <dbReference type="ARBA" id="ARBA00022527"/>
    </source>
</evidence>
<keyword evidence="11 18" id="KW-0067">ATP-binding</keyword>
<evidence type="ECO:0000256" key="17">
    <source>
        <dbReference type="ARBA" id="ARBA00048679"/>
    </source>
</evidence>
<dbReference type="InterPro" id="IPR043891">
    <property type="entry name" value="SPARK"/>
</dbReference>
<comment type="catalytic activity">
    <reaction evidence="17">
        <text>L-seryl-[protein] + ATP = O-phospho-L-seryl-[protein] + ADP + H(+)</text>
        <dbReference type="Rhea" id="RHEA:17989"/>
        <dbReference type="Rhea" id="RHEA-COMP:9863"/>
        <dbReference type="Rhea" id="RHEA-COMP:11604"/>
        <dbReference type="ChEBI" id="CHEBI:15378"/>
        <dbReference type="ChEBI" id="CHEBI:29999"/>
        <dbReference type="ChEBI" id="CHEBI:30616"/>
        <dbReference type="ChEBI" id="CHEBI:83421"/>
        <dbReference type="ChEBI" id="CHEBI:456216"/>
        <dbReference type="EC" id="2.7.11.1"/>
    </reaction>
</comment>
<comment type="caution">
    <text evidence="21">The sequence shown here is derived from an EMBL/GenBank/DDBJ whole genome shotgun (WGS) entry which is preliminary data.</text>
</comment>
<keyword evidence="13" id="KW-0472">Membrane</keyword>
<evidence type="ECO:0000256" key="13">
    <source>
        <dbReference type="ARBA" id="ARBA00023136"/>
    </source>
</evidence>
<dbReference type="EC" id="2.7.11.1" evidence="3"/>
<proteinExistence type="predicted"/>
<evidence type="ECO:0000256" key="7">
    <source>
        <dbReference type="ARBA" id="ARBA00022692"/>
    </source>
</evidence>
<keyword evidence="7" id="KW-0812">Transmembrane</keyword>
<keyword evidence="9 18" id="KW-0547">Nucleotide-binding</keyword>
<keyword evidence="6" id="KW-0808">Transferase</keyword>
<evidence type="ECO:0000256" key="16">
    <source>
        <dbReference type="ARBA" id="ARBA00047899"/>
    </source>
</evidence>
<sequence length="750" mass="81201">MRIAPLLIPDLLLVAAVSAALTMATVSPAAAESCPMNLSYVTQFSWDHTSCLPSSNNMTSCCTTLLSVLGIGLSQRLRVTSLFRLPSVAVSAVCLASFQSRLSELSLPSSLVHTCFPSPNRFVISPDFCDGIMSLRDWKVRLGNSTAVDSDCAPDLRDLTRCSACLSAGFQISSRLTALDGNTSHATNCFYLTVTYAAGIANKFGPEDPRAYLCILGLAAPNSPHPESSSPPSHAAVYASSSAAAAFLLLSAALALYLWRSHRQRRNTAAAAAAMDSQFSSSRPHPRPNTGAIWYNIRELEKSTNYFSQRNLIGRGGFGVVYRGVLSDGSPVAVKHVLESDFQGDDEFRNEVEIISNLRHRNLVPLRGCCITGAEADEGTQKFLIYDFMPNGSLDDYIFRDCSKRPPLTWPQRKNIILDVAKALAYLHYGIKPAIYHRDIKATNILLDGEMRARVADFGLARQSREGQSHLTTRVAGTHGYLAPEYALYGQLTEKSDVYSFGMVVLEIMSGRKALDMASPSGVVLITDWAWTLVKAGRIEEVFDMAVMSGEGSGPKGIMERFVHVGILCAHVMVALRPTIEEALRMLEGDIEVPAVPDRPMPYGHGALDGGEGSNFTASPTLSGFVLNVGDILRGSIGGHFRSLKPFRSVISWMQISLQDGPILSSKASPLIIHEPSAMVSKPNSSFVGKGKQVDASSIVKTPQTSGIYSPMKKTNDFEASSSSGMKLFVNRFCNVINKENSSSDNVVNV</sequence>